<dbReference type="EMBL" id="KE148146">
    <property type="protein sequence ID" value="EPE10238.1"/>
    <property type="molecule type" value="Genomic_DNA"/>
</dbReference>
<feature type="domain" description="Small nuclear ribonucleoprotein Prp3 C-terminal" evidence="6">
    <location>
        <begin position="395"/>
        <end position="541"/>
    </location>
</feature>
<evidence type="ECO:0000256" key="3">
    <source>
        <dbReference type="ARBA" id="ARBA00023187"/>
    </source>
</evidence>
<feature type="compositionally biased region" description="Gly residues" evidence="5">
    <location>
        <begin position="21"/>
        <end position="37"/>
    </location>
</feature>
<dbReference type="HOGENOM" id="CLU_015750_2_2_1"/>
<dbReference type="VEuPathDB" id="FungiDB:F503_05333"/>
<dbReference type="STRING" id="1262450.S3CU59"/>
<dbReference type="Pfam" id="PF08572">
    <property type="entry name" value="PRP3"/>
    <property type="match status" value="1"/>
</dbReference>
<dbReference type="InterPro" id="IPR013881">
    <property type="entry name" value="Pre-mRNA_splic_Prp3_dom"/>
</dbReference>
<dbReference type="GO" id="GO:0046540">
    <property type="term" value="C:U4/U6 x U5 tri-snRNP complex"/>
    <property type="evidence" value="ECO:0007669"/>
    <property type="project" value="InterPro"/>
</dbReference>
<evidence type="ECO:0000256" key="2">
    <source>
        <dbReference type="ARBA" id="ARBA00022664"/>
    </source>
</evidence>
<feature type="region of interest" description="Disordered" evidence="5">
    <location>
        <begin position="83"/>
        <end position="110"/>
    </location>
</feature>
<dbReference type="eggNOG" id="KOG2769">
    <property type="taxonomic scope" value="Eukaryota"/>
</dbReference>
<dbReference type="Proteomes" id="UP000016923">
    <property type="component" value="Unassembled WGS sequence"/>
</dbReference>
<accession>S3CU59</accession>
<dbReference type="InterPro" id="IPR027104">
    <property type="entry name" value="Prp3"/>
</dbReference>
<dbReference type="GO" id="GO:0000398">
    <property type="term" value="P:mRNA splicing, via spliceosome"/>
    <property type="evidence" value="ECO:0007669"/>
    <property type="project" value="InterPro"/>
</dbReference>
<gene>
    <name evidence="8" type="ORF">F503_05333</name>
</gene>
<keyword evidence="2" id="KW-0507">mRNA processing</keyword>
<evidence type="ECO:0000313" key="9">
    <source>
        <dbReference type="Proteomes" id="UP000016923"/>
    </source>
</evidence>
<dbReference type="InterPro" id="IPR010541">
    <property type="entry name" value="Prp3_C"/>
</dbReference>
<proteinExistence type="predicted"/>
<dbReference type="OrthoDB" id="10264544at2759"/>
<evidence type="ECO:0000259" key="7">
    <source>
        <dbReference type="Pfam" id="PF08572"/>
    </source>
</evidence>
<dbReference type="AlphaFoldDB" id="S3CU59"/>
<evidence type="ECO:0000256" key="1">
    <source>
        <dbReference type="ARBA" id="ARBA00004123"/>
    </source>
</evidence>
<feature type="region of interest" description="Disordered" evidence="5">
    <location>
        <begin position="19"/>
        <end position="70"/>
    </location>
</feature>
<protein>
    <submittedName>
        <fullName evidence="8">U4 u6 small nuclear ribonucleoprotein</fullName>
    </submittedName>
</protein>
<evidence type="ECO:0000256" key="5">
    <source>
        <dbReference type="SAM" id="MobiDB-lite"/>
    </source>
</evidence>
<dbReference type="Pfam" id="PF06544">
    <property type="entry name" value="Prp3_C"/>
    <property type="match status" value="1"/>
</dbReference>
<comment type="subcellular location">
    <subcellularLocation>
        <location evidence="1">Nucleus</location>
    </subcellularLocation>
</comment>
<organism evidence="8 9">
    <name type="scientific">Ophiostoma piceae (strain UAMH 11346)</name>
    <name type="common">Sap stain fungus</name>
    <dbReference type="NCBI Taxonomy" id="1262450"/>
    <lineage>
        <taxon>Eukaryota</taxon>
        <taxon>Fungi</taxon>
        <taxon>Dikarya</taxon>
        <taxon>Ascomycota</taxon>
        <taxon>Pezizomycotina</taxon>
        <taxon>Sordariomycetes</taxon>
        <taxon>Sordariomycetidae</taxon>
        <taxon>Ophiostomatales</taxon>
        <taxon>Ophiostomataceae</taxon>
        <taxon>Ophiostoma</taxon>
    </lineage>
</organism>
<keyword evidence="8" id="KW-0687">Ribonucleoprotein</keyword>
<sequence>MSTAAERLAALRARVAAAVNGGQGGQSGGAPGGGGSQRTGHDTGSSFGNDLASKRTTGLPPSGGLNVPLHPALENLNATFTPAASKFGRSGKNNGRRQGRANPYLDSSPATVAGADADVVTSEAEAAAAAGFAPPTAPAPRSRQSKQLVFNEKGKYIQQGIALRRQAALEAMKKRIADQARKAGMDEIPGDKNFAVEAPPDIEWIDQGYFAEGKTYDDLDTPGCLVLTAKLATPEGEIRMDTEAEGMEGVEGEGKTSHGEDCIITDLVQHPIPIEPPQDKLIPTAKPMYLTKKEQKKLRRQRRMADLKENQAKIRLGLMPAPPPKVKRSNLMRVLGEEAVQDPTAVEARVNREIANRFEQHAEVNESRKLTKEQRLEKLASNQDKDAAKGMHMLIFRIATLANGQHRFKIWKNAEQLALTGVCVMHPKACLVIVEGGEHSINKYRKLMMNRIDWTHNIPATMPPPAPVSAIGSIPDGNRGPAREWLANESESLPNNNIRLIFDGETKGRAFRKWSSKVCDTDREAFDFLARTKLESFWTQARSSS</sequence>
<dbReference type="PANTHER" id="PTHR14212">
    <property type="entry name" value="U4/U6-ASSOCIATED RNA SPLICING FACTOR-RELATED"/>
    <property type="match status" value="1"/>
</dbReference>
<dbReference type="CDD" id="cd24162">
    <property type="entry name" value="Prp3_C"/>
    <property type="match status" value="1"/>
</dbReference>
<keyword evidence="4" id="KW-0539">Nucleus</keyword>
<evidence type="ECO:0000313" key="8">
    <source>
        <dbReference type="EMBL" id="EPE10238.1"/>
    </source>
</evidence>
<feature type="domain" description="Pre-mRNA-splicing factor 3" evidence="7">
    <location>
        <begin position="138"/>
        <end position="371"/>
    </location>
</feature>
<reference evidence="8 9" key="1">
    <citation type="journal article" date="2013" name="BMC Genomics">
        <title>The genome and transcriptome of the pine saprophyte Ophiostoma piceae, and a comparison with the bark beetle-associated pine pathogen Grosmannia clavigera.</title>
        <authorList>
            <person name="Haridas S."/>
            <person name="Wang Y."/>
            <person name="Lim L."/>
            <person name="Massoumi Alamouti S."/>
            <person name="Jackman S."/>
            <person name="Docking R."/>
            <person name="Robertson G."/>
            <person name="Birol I."/>
            <person name="Bohlmann J."/>
            <person name="Breuil C."/>
        </authorList>
    </citation>
    <scope>NUCLEOTIDE SEQUENCE [LARGE SCALE GENOMIC DNA]</scope>
    <source>
        <strain evidence="8 9">UAMH 11346</strain>
    </source>
</reference>
<keyword evidence="3" id="KW-0508">mRNA splicing</keyword>
<dbReference type="PANTHER" id="PTHR14212:SF0">
    <property type="entry name" value="U4_U6 SMALL NUCLEAR RIBONUCLEOPROTEIN PRP3"/>
    <property type="match status" value="1"/>
</dbReference>
<keyword evidence="9" id="KW-1185">Reference proteome</keyword>
<dbReference type="OMA" id="CVMHPRF"/>
<evidence type="ECO:0000259" key="6">
    <source>
        <dbReference type="Pfam" id="PF06544"/>
    </source>
</evidence>
<evidence type="ECO:0000256" key="4">
    <source>
        <dbReference type="ARBA" id="ARBA00023242"/>
    </source>
</evidence>
<name>S3CU59_OPHP1</name>